<dbReference type="GO" id="GO:0015031">
    <property type="term" value="P:protein transport"/>
    <property type="evidence" value="ECO:0007669"/>
    <property type="project" value="UniProtKB-KW"/>
</dbReference>
<dbReference type="SUPFAM" id="SSF52540">
    <property type="entry name" value="P-loop containing nucleoside triphosphate hydrolases"/>
    <property type="match status" value="1"/>
</dbReference>
<dbReference type="AlphaFoldDB" id="A0A0X8HQF6"/>
<dbReference type="GO" id="GO:0046872">
    <property type="term" value="F:metal ion binding"/>
    <property type="evidence" value="ECO:0007669"/>
    <property type="project" value="UniProtKB-KW"/>
</dbReference>
<name>A0A0X8HQF6_9SACH</name>
<evidence type="ECO:0000256" key="2">
    <source>
        <dbReference type="ARBA" id="ARBA00010290"/>
    </source>
</evidence>
<dbReference type="InterPro" id="IPR024156">
    <property type="entry name" value="Small_GTPase_ARF"/>
</dbReference>
<dbReference type="GeneID" id="28723314"/>
<dbReference type="Gene3D" id="3.40.50.300">
    <property type="entry name" value="P-loop containing nucleotide triphosphate hydrolases"/>
    <property type="match status" value="1"/>
</dbReference>
<evidence type="ECO:0000256" key="1">
    <source>
        <dbReference type="ARBA" id="ARBA00004555"/>
    </source>
</evidence>
<keyword evidence="8" id="KW-0333">Golgi apparatus</keyword>
<evidence type="ECO:0000256" key="12">
    <source>
        <dbReference type="ARBA" id="ARBA00070396"/>
    </source>
</evidence>
<evidence type="ECO:0000256" key="8">
    <source>
        <dbReference type="ARBA" id="ARBA00023034"/>
    </source>
</evidence>
<keyword evidence="9 13" id="KW-0342">GTP-binding</keyword>
<dbReference type="Pfam" id="PF00025">
    <property type="entry name" value="Arf"/>
    <property type="match status" value="1"/>
</dbReference>
<dbReference type="Proteomes" id="UP000243052">
    <property type="component" value="Chromosome iii"/>
</dbReference>
<keyword evidence="4" id="KW-0519">Myristate</keyword>
<dbReference type="InterPro" id="IPR027417">
    <property type="entry name" value="P-loop_NTPase"/>
</dbReference>
<comment type="function">
    <text evidence="11">GTP-binding protein involved in protein trafficking; may modulate vesicle budding and uncoating within the Golgi apparatus.</text>
</comment>
<keyword evidence="5 13" id="KW-0547">Nucleotide-binding</keyword>
<evidence type="ECO:0000256" key="9">
    <source>
        <dbReference type="ARBA" id="ARBA00023134"/>
    </source>
</evidence>
<feature type="binding site" evidence="14">
    <location>
        <position position="32"/>
    </location>
    <ligand>
        <name>Mg(2+)</name>
        <dbReference type="ChEBI" id="CHEBI:18420"/>
    </ligand>
</feature>
<evidence type="ECO:0000313" key="16">
    <source>
        <dbReference type="EMBL" id="AMD20081.1"/>
    </source>
</evidence>
<dbReference type="OrthoDB" id="2011769at2759"/>
<dbReference type="RefSeq" id="XP_017987077.1">
    <property type="nucleotide sequence ID" value="XM_018131035.1"/>
</dbReference>
<feature type="binding site" evidence="13">
    <location>
        <begin position="108"/>
        <end position="111"/>
    </location>
    <ligand>
        <name>GTP</name>
        <dbReference type="ChEBI" id="CHEBI:37565"/>
    </ligand>
</feature>
<evidence type="ECO:0000256" key="4">
    <source>
        <dbReference type="ARBA" id="ARBA00022707"/>
    </source>
</evidence>
<keyword evidence="3" id="KW-0813">Transport</keyword>
<evidence type="ECO:0000256" key="7">
    <source>
        <dbReference type="ARBA" id="ARBA00022927"/>
    </source>
</evidence>
<dbReference type="FunFam" id="3.40.50.300:FF:003500">
    <property type="entry name" value="ADP-ribosylation factor 1"/>
    <property type="match status" value="1"/>
</dbReference>
<dbReference type="GO" id="GO:0005525">
    <property type="term" value="F:GTP binding"/>
    <property type="evidence" value="ECO:0007669"/>
    <property type="project" value="UniProtKB-KW"/>
</dbReference>
<keyword evidence="6" id="KW-0931">ER-Golgi transport</keyword>
<evidence type="ECO:0000256" key="6">
    <source>
        <dbReference type="ARBA" id="ARBA00022892"/>
    </source>
</evidence>
<dbReference type="PRINTS" id="PR00328">
    <property type="entry name" value="SAR1GTPBP"/>
</dbReference>
<keyword evidence="17" id="KW-1185">Reference proteome</keyword>
<dbReference type="GO" id="GO:0016192">
    <property type="term" value="P:vesicle-mediated transport"/>
    <property type="evidence" value="ECO:0007669"/>
    <property type="project" value="UniProtKB-KW"/>
</dbReference>
<gene>
    <name evidence="16" type="ORF">AW171_hschr31951</name>
</gene>
<dbReference type="STRING" id="45286.A0A0X8HQF6"/>
<proteinExistence type="inferred from homology"/>
<comment type="similarity">
    <text evidence="2">Belongs to the small GTPase superfamily. Arf family.</text>
</comment>
<keyword evidence="14" id="KW-0460">Magnesium</keyword>
<dbReference type="SMART" id="SM00177">
    <property type="entry name" value="ARF"/>
    <property type="match status" value="1"/>
</dbReference>
<dbReference type="InterPro" id="IPR006689">
    <property type="entry name" value="Small_GTPase_ARF/SAR"/>
</dbReference>
<evidence type="ECO:0000256" key="11">
    <source>
        <dbReference type="ARBA" id="ARBA00053326"/>
    </source>
</evidence>
<dbReference type="EMBL" id="CP014243">
    <property type="protein sequence ID" value="AMD20081.1"/>
    <property type="molecule type" value="Genomic_DNA"/>
</dbReference>
<evidence type="ECO:0000256" key="10">
    <source>
        <dbReference type="ARBA" id="ARBA00023288"/>
    </source>
</evidence>
<evidence type="ECO:0000256" key="13">
    <source>
        <dbReference type="PIRSR" id="PIRSR606689-1"/>
    </source>
</evidence>
<dbReference type="PROSITE" id="PS51417">
    <property type="entry name" value="ARF"/>
    <property type="match status" value="1"/>
</dbReference>
<evidence type="ECO:0000256" key="15">
    <source>
        <dbReference type="SAM" id="MobiDB-lite"/>
    </source>
</evidence>
<feature type="region of interest" description="Disordered" evidence="15">
    <location>
        <begin position="166"/>
        <end position="194"/>
    </location>
</feature>
<keyword evidence="7" id="KW-0653">Protein transport</keyword>
<feature type="binding site" evidence="14">
    <location>
        <position position="14"/>
    </location>
    <ligand>
        <name>Mg(2+)</name>
        <dbReference type="ChEBI" id="CHEBI:18420"/>
    </ligand>
</feature>
<protein>
    <recommendedName>
        <fullName evidence="12">ADP-ribosylation factor</fullName>
    </recommendedName>
</protein>
<accession>A0A0X8HQF6</accession>
<reference evidence="16 17" key="1">
    <citation type="submission" date="2016-01" db="EMBL/GenBank/DDBJ databases">
        <title>Genome sequence of the yeast Holleya sinecauda.</title>
        <authorList>
            <person name="Dietrich F.S."/>
        </authorList>
    </citation>
    <scope>NUCLEOTIDE SEQUENCE [LARGE SCALE GENOMIC DNA]</scope>
    <source>
        <strain evidence="16 17">ATCC 58844</strain>
    </source>
</reference>
<dbReference type="SMART" id="SM00178">
    <property type="entry name" value="SAR"/>
    <property type="match status" value="1"/>
</dbReference>
<evidence type="ECO:0000256" key="14">
    <source>
        <dbReference type="PIRSR" id="PIRSR606689-2"/>
    </source>
</evidence>
<feature type="compositionally biased region" description="Acidic residues" evidence="15">
    <location>
        <begin position="178"/>
        <end position="194"/>
    </location>
</feature>
<keyword evidence="14" id="KW-0479">Metal-binding</keyword>
<keyword evidence="10" id="KW-0449">Lipoprotein</keyword>
<comment type="subcellular location">
    <subcellularLocation>
        <location evidence="1">Golgi apparatus</location>
    </subcellularLocation>
</comment>
<sequence length="207" mass="23231">MMILILGIENAGKSTLLQQLEVGDICSDLGRSVPVEFVEYKNVVVLSWDPSKLQDIYTSPGECYRYSKAFIFVVDATDTEHLRRARIELHRIMSTNPLGSRPLLIWSNKQDLPEALSNREVCRRLGISSRLNSPWLVQDVSALSGKGIYEGLQWLTTVLESKHKGISINDQPPSIPDQPEDSSDEDAFNDDSDFAVDSEHETVIKLV</sequence>
<feature type="binding site" evidence="13">
    <location>
        <begin position="7"/>
        <end position="14"/>
    </location>
    <ligand>
        <name>GTP</name>
        <dbReference type="ChEBI" id="CHEBI:37565"/>
    </ligand>
</feature>
<dbReference type="GO" id="GO:0005794">
    <property type="term" value="C:Golgi apparatus"/>
    <property type="evidence" value="ECO:0007669"/>
    <property type="project" value="UniProtKB-SubCell"/>
</dbReference>
<evidence type="ECO:0000313" key="17">
    <source>
        <dbReference type="Proteomes" id="UP000243052"/>
    </source>
</evidence>
<organism evidence="16 17">
    <name type="scientific">Eremothecium sinecaudum</name>
    <dbReference type="NCBI Taxonomy" id="45286"/>
    <lineage>
        <taxon>Eukaryota</taxon>
        <taxon>Fungi</taxon>
        <taxon>Dikarya</taxon>
        <taxon>Ascomycota</taxon>
        <taxon>Saccharomycotina</taxon>
        <taxon>Saccharomycetes</taxon>
        <taxon>Saccharomycetales</taxon>
        <taxon>Saccharomycetaceae</taxon>
        <taxon>Eremothecium</taxon>
    </lineage>
</organism>
<evidence type="ECO:0000256" key="5">
    <source>
        <dbReference type="ARBA" id="ARBA00022741"/>
    </source>
</evidence>
<evidence type="ECO:0000256" key="3">
    <source>
        <dbReference type="ARBA" id="ARBA00022448"/>
    </source>
</evidence>
<dbReference type="PANTHER" id="PTHR11711">
    <property type="entry name" value="ADP RIBOSYLATION FACTOR-RELATED"/>
    <property type="match status" value="1"/>
</dbReference>
<dbReference type="GO" id="GO:0003924">
    <property type="term" value="F:GTPase activity"/>
    <property type="evidence" value="ECO:0007669"/>
    <property type="project" value="InterPro"/>
</dbReference>